<dbReference type="SMART" id="SM00028">
    <property type="entry name" value="TPR"/>
    <property type="match status" value="4"/>
</dbReference>
<feature type="transmembrane region" description="Helical" evidence="3">
    <location>
        <begin position="60"/>
        <end position="78"/>
    </location>
</feature>
<keyword evidence="3" id="KW-0472">Membrane</keyword>
<dbReference type="Gene3D" id="1.25.40.10">
    <property type="entry name" value="Tetratricopeptide repeat domain"/>
    <property type="match status" value="2"/>
</dbReference>
<dbReference type="Pfam" id="PF14559">
    <property type="entry name" value="TPR_19"/>
    <property type="match status" value="1"/>
</dbReference>
<keyword evidence="3" id="KW-0812">Transmembrane</keyword>
<accession>A0ABM6JFP1</accession>
<protein>
    <submittedName>
        <fullName evidence="4">MSHA biogenesis protein MshN</fullName>
    </submittedName>
</protein>
<feature type="compositionally biased region" description="Basic and acidic residues" evidence="2">
    <location>
        <begin position="9"/>
        <end position="21"/>
    </location>
</feature>
<dbReference type="InterPro" id="IPR019734">
    <property type="entry name" value="TPR_rpt"/>
</dbReference>
<dbReference type="Proteomes" id="UP000191820">
    <property type="component" value="Chromosome"/>
</dbReference>
<gene>
    <name evidence="4" type="ORF">SJ2017_0442</name>
</gene>
<dbReference type="SUPFAM" id="SSF48452">
    <property type="entry name" value="TPR-like"/>
    <property type="match status" value="1"/>
</dbReference>
<evidence type="ECO:0000313" key="5">
    <source>
        <dbReference type="Proteomes" id="UP000191820"/>
    </source>
</evidence>
<feature type="repeat" description="TPR" evidence="1">
    <location>
        <begin position="270"/>
        <end position="303"/>
    </location>
</feature>
<keyword evidence="5" id="KW-1185">Reference proteome</keyword>
<evidence type="ECO:0000256" key="3">
    <source>
        <dbReference type="SAM" id="Phobius"/>
    </source>
</evidence>
<dbReference type="EMBL" id="CP020472">
    <property type="protein sequence ID" value="ARD20782.1"/>
    <property type="molecule type" value="Genomic_DNA"/>
</dbReference>
<evidence type="ECO:0000256" key="1">
    <source>
        <dbReference type="PROSITE-ProRule" id="PRU00339"/>
    </source>
</evidence>
<reference evidence="4 5" key="1">
    <citation type="submission" date="2017-03" db="EMBL/GenBank/DDBJ databases">
        <title>Genome sequencing of Shewanella japonica KCTC 22435.</title>
        <authorList>
            <person name="Kim K.M."/>
        </authorList>
    </citation>
    <scope>NUCLEOTIDE SEQUENCE [LARGE SCALE GENOMIC DNA]</scope>
    <source>
        <strain evidence="4 5">KCTC 22435</strain>
    </source>
</reference>
<keyword evidence="1" id="KW-0802">TPR repeat</keyword>
<dbReference type="Pfam" id="PF13432">
    <property type="entry name" value="TPR_16"/>
    <property type="match status" value="1"/>
</dbReference>
<sequence>MSVINKVLKDLDKRQQQHSDESPQGAEANGFQRPEVQFTSQVNMAKGTTTDSASSSNKSLLMSVLMLVAVALLGIMLYRQGMQLQKLQPLTPERVNNNASVVVNPNENLADDQSMVTAVKSSDESISLSQSTIADASFSSNEPTDAMKQDEDKIAEEESVVDRDVKPKKTDIAVVGTASNESKQDIDRAVKVNKAEQTQTNDSGSVQVRFSQNTRSSAIVADNQKETVNNVVTINESKPTSTTARNSVSATANKGSMAVTEVVLSNAELAQKKFDIAEIAEQQQKVDRAIKYYYEALMLEPSMHQARKQLASLYYALNNLGRAEQILAQGVVQFPEEVELAILKAKVENASFSPDKALITLSGVSDSSDWARDKWILQSDIAQKNGQFELAESAYRSLVGLEPSQARWWMGLAYALDSQQAYKEAAETYRKALSYRGLSTGAMTYIEQRLIQLEGSQ</sequence>
<name>A0ABM6JFP1_9GAMM</name>
<evidence type="ECO:0000256" key="2">
    <source>
        <dbReference type="SAM" id="MobiDB-lite"/>
    </source>
</evidence>
<dbReference type="RefSeq" id="WP_080914736.1">
    <property type="nucleotide sequence ID" value="NZ_CP020472.1"/>
</dbReference>
<dbReference type="PROSITE" id="PS50005">
    <property type="entry name" value="TPR"/>
    <property type="match status" value="1"/>
</dbReference>
<organism evidence="4 5">
    <name type="scientific">Shewanella japonica</name>
    <dbReference type="NCBI Taxonomy" id="93973"/>
    <lineage>
        <taxon>Bacteria</taxon>
        <taxon>Pseudomonadati</taxon>
        <taxon>Pseudomonadota</taxon>
        <taxon>Gammaproteobacteria</taxon>
        <taxon>Alteromonadales</taxon>
        <taxon>Shewanellaceae</taxon>
        <taxon>Shewanella</taxon>
    </lineage>
</organism>
<feature type="region of interest" description="Disordered" evidence="2">
    <location>
        <begin position="9"/>
        <end position="32"/>
    </location>
</feature>
<keyword evidence="3" id="KW-1133">Transmembrane helix</keyword>
<evidence type="ECO:0000313" key="4">
    <source>
        <dbReference type="EMBL" id="ARD20782.1"/>
    </source>
</evidence>
<dbReference type="InterPro" id="IPR011990">
    <property type="entry name" value="TPR-like_helical_dom_sf"/>
</dbReference>
<proteinExistence type="predicted"/>